<keyword evidence="4 9" id="KW-0812">Transmembrane</keyword>
<dbReference type="InterPro" id="IPR003439">
    <property type="entry name" value="ABC_transporter-like_ATP-bd"/>
</dbReference>
<evidence type="ECO:0000313" key="12">
    <source>
        <dbReference type="EMBL" id="EMZ19186.1"/>
    </source>
</evidence>
<keyword evidence="8 9" id="KW-0472">Membrane</keyword>
<evidence type="ECO:0000259" key="11">
    <source>
        <dbReference type="PROSITE" id="PS50929"/>
    </source>
</evidence>
<keyword evidence="13" id="KW-1185">Reference proteome</keyword>
<dbReference type="AlphaFoldDB" id="N1ZTC6"/>
<sequence length="587" mass="64846">MVKIFQKMKKREWCMVLCSLVFIIAQVWLDLKMPEYMSTITMLVETPGSELSEILLNGGYMLLCAVGSMAAAMATGFFAAKVAAGLSKTLREQVFKKVMRFNSEEMGRFSTASLITRTTNDITQVQTIIAMGLQALIKAPILLIWAVCKISNKQWQWSAATAGAVFIILVILMIAVILALPKFQIIQKLTDNLNRVTRENLTGIRVVRAYNAESFQEEKFEKANTELTSTNLFANRVMALLMPTMTFVSSGISLVIYWIGAYLIDAAEMTERLTIFSDMVVFSSYAMQVIMAFTMLTMMFIMLPRVMVSVRRINEVLDTKIRMENGAASGESLPCQGEIEFRGVSFRYPDAGGDMLKDISFTAHKGETVAFIGATGSGKSTLVNLIPRFYDATEGMVLVDGVDVRDYSQTALRNKLGYVSQKAILFSGTVESNVAYGDNGRSALQRDAVTEAISMAQASEFVEKMTGGLSARIAQGGVNVSGGQKQRLSIARAICRHPEIYIFDDSFSALDYKTDQILRTTLDKKLQGATKLIVAQRIGTIRNADKIIVLDAGKIAGMGTHQELMKNCSVYQEIAHSQLSEEELENV</sequence>
<feature type="transmembrane region" description="Helical" evidence="9">
    <location>
        <begin position="60"/>
        <end position="80"/>
    </location>
</feature>
<gene>
    <name evidence="12" type="ORF">C823_05636</name>
</gene>
<dbReference type="GO" id="GO:0016887">
    <property type="term" value="F:ATP hydrolysis activity"/>
    <property type="evidence" value="ECO:0007669"/>
    <property type="project" value="InterPro"/>
</dbReference>
<evidence type="ECO:0000256" key="5">
    <source>
        <dbReference type="ARBA" id="ARBA00022741"/>
    </source>
</evidence>
<dbReference type="CDD" id="cd18548">
    <property type="entry name" value="ABC_6TM_Tm287_like"/>
    <property type="match status" value="1"/>
</dbReference>
<protein>
    <recommendedName>
        <fullName evidence="14">ATP-binding cassette, subfamily B, bacterial</fullName>
    </recommendedName>
</protein>
<organism evidence="12 13">
    <name type="scientific">Eubacterium plexicaudatum ASF492</name>
    <dbReference type="NCBI Taxonomy" id="1235802"/>
    <lineage>
        <taxon>Bacteria</taxon>
        <taxon>Bacillati</taxon>
        <taxon>Bacillota</taxon>
        <taxon>Clostridia</taxon>
        <taxon>Eubacteriales</taxon>
        <taxon>Eubacteriaceae</taxon>
        <taxon>Eubacterium</taxon>
    </lineage>
</organism>
<evidence type="ECO:0000313" key="13">
    <source>
        <dbReference type="Proteomes" id="UP000012589"/>
    </source>
</evidence>
<dbReference type="PATRIC" id="fig|1235802.3.peg.5955"/>
<dbReference type="InterPro" id="IPR039421">
    <property type="entry name" value="Type_1_exporter"/>
</dbReference>
<dbReference type="SMART" id="SM00382">
    <property type="entry name" value="AAA"/>
    <property type="match status" value="1"/>
</dbReference>
<feature type="transmembrane region" description="Helical" evidence="9">
    <location>
        <begin position="12"/>
        <end position="29"/>
    </location>
</feature>
<dbReference type="InterPro" id="IPR011527">
    <property type="entry name" value="ABC1_TM_dom"/>
</dbReference>
<dbReference type="OrthoDB" id="9762778at2"/>
<dbReference type="GO" id="GO:0005524">
    <property type="term" value="F:ATP binding"/>
    <property type="evidence" value="ECO:0007669"/>
    <property type="project" value="UniProtKB-KW"/>
</dbReference>
<feature type="transmembrane region" description="Helical" evidence="9">
    <location>
        <begin position="127"/>
        <end position="147"/>
    </location>
</feature>
<name>N1ZTC6_9FIRM</name>
<evidence type="ECO:0000256" key="9">
    <source>
        <dbReference type="SAM" id="Phobius"/>
    </source>
</evidence>
<dbReference type="HOGENOM" id="CLU_000604_84_3_9"/>
<dbReference type="PANTHER" id="PTHR43394:SF1">
    <property type="entry name" value="ATP-BINDING CASSETTE SUB-FAMILY B MEMBER 10, MITOCHONDRIAL"/>
    <property type="match status" value="1"/>
</dbReference>
<dbReference type="GO" id="GO:0005886">
    <property type="term" value="C:plasma membrane"/>
    <property type="evidence" value="ECO:0007669"/>
    <property type="project" value="UniProtKB-SubCell"/>
</dbReference>
<dbReference type="eggNOG" id="COG1132">
    <property type="taxonomic scope" value="Bacteria"/>
</dbReference>
<keyword evidence="5" id="KW-0547">Nucleotide-binding</keyword>
<dbReference type="InterPro" id="IPR036640">
    <property type="entry name" value="ABC1_TM_sf"/>
</dbReference>
<feature type="transmembrane region" description="Helical" evidence="9">
    <location>
        <begin position="279"/>
        <end position="303"/>
    </location>
</feature>
<keyword evidence="3" id="KW-1003">Cell membrane</keyword>
<feature type="transmembrane region" description="Helical" evidence="9">
    <location>
        <begin position="237"/>
        <end position="259"/>
    </location>
</feature>
<feature type="transmembrane region" description="Helical" evidence="9">
    <location>
        <begin position="159"/>
        <end position="180"/>
    </location>
</feature>
<dbReference type="Proteomes" id="UP000012589">
    <property type="component" value="Unassembled WGS sequence"/>
</dbReference>
<dbReference type="InterPro" id="IPR017871">
    <property type="entry name" value="ABC_transporter-like_CS"/>
</dbReference>
<dbReference type="SUPFAM" id="SSF90123">
    <property type="entry name" value="ABC transporter transmembrane region"/>
    <property type="match status" value="1"/>
</dbReference>
<comment type="subcellular location">
    <subcellularLocation>
        <location evidence="1">Cell membrane</location>
        <topology evidence="1">Multi-pass membrane protein</topology>
    </subcellularLocation>
</comment>
<evidence type="ECO:0000256" key="2">
    <source>
        <dbReference type="ARBA" id="ARBA00022448"/>
    </source>
</evidence>
<evidence type="ECO:0008006" key="14">
    <source>
        <dbReference type="Google" id="ProtNLM"/>
    </source>
</evidence>
<dbReference type="FunFam" id="3.40.50.300:FF:000854">
    <property type="entry name" value="Multidrug ABC transporter ATP-binding protein"/>
    <property type="match status" value="1"/>
</dbReference>
<evidence type="ECO:0000256" key="6">
    <source>
        <dbReference type="ARBA" id="ARBA00022840"/>
    </source>
</evidence>
<comment type="caution">
    <text evidence="12">The sequence shown here is derived from an EMBL/GenBank/DDBJ whole genome shotgun (WGS) entry which is preliminary data.</text>
</comment>
<dbReference type="PANTHER" id="PTHR43394">
    <property type="entry name" value="ATP-DEPENDENT PERMEASE MDL1, MITOCHONDRIAL"/>
    <property type="match status" value="1"/>
</dbReference>
<reference evidence="12 13" key="1">
    <citation type="journal article" date="2014" name="Genome Announc.">
        <title>Draft genome sequences of the altered schaedler flora, a defined bacterial community from gnotobiotic mice.</title>
        <authorList>
            <person name="Wannemuehler M.J."/>
            <person name="Overstreet A.M."/>
            <person name="Ward D.V."/>
            <person name="Phillips G.J."/>
        </authorList>
    </citation>
    <scope>NUCLEOTIDE SEQUENCE [LARGE SCALE GENOMIC DNA]</scope>
    <source>
        <strain evidence="12 13">ASF492</strain>
    </source>
</reference>
<dbReference type="Pfam" id="PF00005">
    <property type="entry name" value="ABC_tran"/>
    <property type="match status" value="1"/>
</dbReference>
<dbReference type="Gene3D" id="1.20.1560.10">
    <property type="entry name" value="ABC transporter type 1, transmembrane domain"/>
    <property type="match status" value="1"/>
</dbReference>
<dbReference type="PROSITE" id="PS00211">
    <property type="entry name" value="ABC_TRANSPORTER_1"/>
    <property type="match status" value="1"/>
</dbReference>
<dbReference type="STRING" id="1235802.C823_05636"/>
<accession>N1ZTC6</accession>
<keyword evidence="6" id="KW-0067">ATP-binding</keyword>
<feature type="domain" description="ABC transporter" evidence="10">
    <location>
        <begin position="339"/>
        <end position="577"/>
    </location>
</feature>
<evidence type="ECO:0000256" key="7">
    <source>
        <dbReference type="ARBA" id="ARBA00022989"/>
    </source>
</evidence>
<dbReference type="EMBL" id="AQFT01000173">
    <property type="protein sequence ID" value="EMZ19186.1"/>
    <property type="molecule type" value="Genomic_DNA"/>
</dbReference>
<dbReference type="PROSITE" id="PS50929">
    <property type="entry name" value="ABC_TM1F"/>
    <property type="match status" value="1"/>
</dbReference>
<dbReference type="GO" id="GO:0015421">
    <property type="term" value="F:ABC-type oligopeptide transporter activity"/>
    <property type="evidence" value="ECO:0007669"/>
    <property type="project" value="TreeGrafter"/>
</dbReference>
<dbReference type="SUPFAM" id="SSF52540">
    <property type="entry name" value="P-loop containing nucleoside triphosphate hydrolases"/>
    <property type="match status" value="1"/>
</dbReference>
<dbReference type="PROSITE" id="PS50893">
    <property type="entry name" value="ABC_TRANSPORTER_2"/>
    <property type="match status" value="1"/>
</dbReference>
<evidence type="ECO:0000256" key="8">
    <source>
        <dbReference type="ARBA" id="ARBA00023136"/>
    </source>
</evidence>
<feature type="domain" description="ABC transmembrane type-1" evidence="11">
    <location>
        <begin position="19"/>
        <end position="305"/>
    </location>
</feature>
<proteinExistence type="predicted"/>
<dbReference type="InterPro" id="IPR003593">
    <property type="entry name" value="AAA+_ATPase"/>
</dbReference>
<evidence type="ECO:0000256" key="1">
    <source>
        <dbReference type="ARBA" id="ARBA00004651"/>
    </source>
</evidence>
<dbReference type="Gene3D" id="3.40.50.300">
    <property type="entry name" value="P-loop containing nucleotide triphosphate hydrolases"/>
    <property type="match status" value="1"/>
</dbReference>
<dbReference type="InterPro" id="IPR027417">
    <property type="entry name" value="P-loop_NTPase"/>
</dbReference>
<evidence type="ECO:0000256" key="3">
    <source>
        <dbReference type="ARBA" id="ARBA00022475"/>
    </source>
</evidence>
<evidence type="ECO:0000259" key="10">
    <source>
        <dbReference type="PROSITE" id="PS50893"/>
    </source>
</evidence>
<keyword evidence="7 9" id="KW-1133">Transmembrane helix</keyword>
<dbReference type="Pfam" id="PF00664">
    <property type="entry name" value="ABC_membrane"/>
    <property type="match status" value="1"/>
</dbReference>
<evidence type="ECO:0000256" key="4">
    <source>
        <dbReference type="ARBA" id="ARBA00022692"/>
    </source>
</evidence>
<keyword evidence="2" id="KW-0813">Transport</keyword>